<keyword evidence="9" id="KW-0325">Glycoprotein</keyword>
<evidence type="ECO:0000256" key="7">
    <source>
        <dbReference type="ARBA" id="ARBA00023136"/>
    </source>
</evidence>
<keyword evidence="13" id="KW-1185">Reference proteome</keyword>
<keyword evidence="5" id="KW-0677">Repeat</keyword>
<dbReference type="Pfam" id="PF00560">
    <property type="entry name" value="LRR_1"/>
    <property type="match status" value="2"/>
</dbReference>
<evidence type="ECO:0000313" key="13">
    <source>
        <dbReference type="Proteomes" id="UP001153069"/>
    </source>
</evidence>
<protein>
    <submittedName>
        <fullName evidence="12">LRR receptor-like serine threonine-protein kinase</fullName>
    </submittedName>
</protein>
<comment type="subcellular location">
    <subcellularLocation>
        <location evidence="1">Cell membrane</location>
    </subcellularLocation>
    <subcellularLocation>
        <location evidence="10">Endomembrane system</location>
        <topology evidence="10">Single-pass membrane protein</topology>
    </subcellularLocation>
</comment>
<keyword evidence="8 12" id="KW-0675">Receptor</keyword>
<evidence type="ECO:0000256" key="5">
    <source>
        <dbReference type="ARBA" id="ARBA00022737"/>
    </source>
</evidence>
<keyword evidence="7 11" id="KW-0472">Membrane</keyword>
<dbReference type="PANTHER" id="PTHR48052:SF8">
    <property type="entry name" value="LRR RECEPTOR-LIKE SERINE_THREONINE-PROTEIN KINASE FLS2"/>
    <property type="match status" value="1"/>
</dbReference>
<dbReference type="PANTHER" id="PTHR48052">
    <property type="entry name" value="UNNAMED PRODUCT"/>
    <property type="match status" value="1"/>
</dbReference>
<name>A0A9N8HKJ2_9STRA</name>
<feature type="transmembrane region" description="Helical" evidence="11">
    <location>
        <begin position="152"/>
        <end position="174"/>
    </location>
</feature>
<keyword evidence="2" id="KW-1003">Cell membrane</keyword>
<dbReference type="GO" id="GO:0005886">
    <property type="term" value="C:plasma membrane"/>
    <property type="evidence" value="ECO:0007669"/>
    <property type="project" value="UniProtKB-SubCell"/>
</dbReference>
<evidence type="ECO:0000256" key="4">
    <source>
        <dbReference type="ARBA" id="ARBA00022729"/>
    </source>
</evidence>
<dbReference type="FunFam" id="3.80.10.10:FF:000383">
    <property type="entry name" value="Leucine-rich repeat receptor protein kinase EMS1"/>
    <property type="match status" value="1"/>
</dbReference>
<evidence type="ECO:0000256" key="11">
    <source>
        <dbReference type="SAM" id="Phobius"/>
    </source>
</evidence>
<keyword evidence="6 11" id="KW-1133">Transmembrane helix</keyword>
<evidence type="ECO:0000256" key="8">
    <source>
        <dbReference type="ARBA" id="ARBA00023170"/>
    </source>
</evidence>
<dbReference type="GO" id="GO:0016301">
    <property type="term" value="F:kinase activity"/>
    <property type="evidence" value="ECO:0007669"/>
    <property type="project" value="UniProtKB-KW"/>
</dbReference>
<dbReference type="EMBL" id="CAICTM010000735">
    <property type="protein sequence ID" value="CAB9515755.1"/>
    <property type="molecule type" value="Genomic_DNA"/>
</dbReference>
<evidence type="ECO:0000256" key="2">
    <source>
        <dbReference type="ARBA" id="ARBA00022475"/>
    </source>
</evidence>
<dbReference type="Gene3D" id="3.80.10.10">
    <property type="entry name" value="Ribonuclease Inhibitor"/>
    <property type="match status" value="2"/>
</dbReference>
<accession>A0A9N8HKJ2</accession>
<keyword evidence="12" id="KW-0808">Transferase</keyword>
<dbReference type="InterPro" id="IPR032675">
    <property type="entry name" value="LRR_dom_sf"/>
</dbReference>
<evidence type="ECO:0000256" key="3">
    <source>
        <dbReference type="ARBA" id="ARBA00022692"/>
    </source>
</evidence>
<keyword evidence="4" id="KW-0732">Signal</keyword>
<evidence type="ECO:0000256" key="10">
    <source>
        <dbReference type="ARBA" id="ARBA00037847"/>
    </source>
</evidence>
<reference evidence="12" key="1">
    <citation type="submission" date="2020-06" db="EMBL/GenBank/DDBJ databases">
        <authorList>
            <consortium name="Plant Systems Biology data submission"/>
        </authorList>
    </citation>
    <scope>NUCLEOTIDE SEQUENCE</scope>
    <source>
        <strain evidence="12">D6</strain>
    </source>
</reference>
<evidence type="ECO:0000256" key="1">
    <source>
        <dbReference type="ARBA" id="ARBA00004236"/>
    </source>
</evidence>
<comment type="caution">
    <text evidence="12">The sequence shown here is derived from an EMBL/GenBank/DDBJ whole genome shotgun (WGS) entry which is preliminary data.</text>
</comment>
<evidence type="ECO:0000256" key="9">
    <source>
        <dbReference type="ARBA" id="ARBA00023180"/>
    </source>
</evidence>
<keyword evidence="12" id="KW-0418">Kinase</keyword>
<gene>
    <name evidence="12" type="ORF">SEMRO_736_G194990.1</name>
</gene>
<dbReference type="InterPro" id="IPR001611">
    <property type="entry name" value="Leu-rich_rpt"/>
</dbReference>
<evidence type="ECO:0000256" key="6">
    <source>
        <dbReference type="ARBA" id="ARBA00022989"/>
    </source>
</evidence>
<organism evidence="12 13">
    <name type="scientific">Seminavis robusta</name>
    <dbReference type="NCBI Taxonomy" id="568900"/>
    <lineage>
        <taxon>Eukaryota</taxon>
        <taxon>Sar</taxon>
        <taxon>Stramenopiles</taxon>
        <taxon>Ochrophyta</taxon>
        <taxon>Bacillariophyta</taxon>
        <taxon>Bacillariophyceae</taxon>
        <taxon>Bacillariophycidae</taxon>
        <taxon>Naviculales</taxon>
        <taxon>Naviculaceae</taxon>
        <taxon>Seminavis</taxon>
    </lineage>
</organism>
<sequence length="702" mass="77234">MEEFTEQLSSHLAGAVEETVLQALQDGDELAVCADDFDFHNGIMPMPALGRNTDICSTEPGAFSVRNMQAQRLDMGQVTLTEQPNTALRLSSLGNRHDNGYHDTATNEVLPEAMQVSETGAAAIMGTAQQISPMQLESISEAGKLERRKRKCLVSVMATSLVAFAVVMGLIIGLDNGKQSQSSQKYTTPQTQSPTAAPTILANTWDELPDVTITALKDPSSPQAMAYDWVLNDPNRTFYPHWKMLQRFALAVFYFSTGGDNWNLQEHWLSYDLDECSWYFKNLVGGEQDSFLHEGSIETSSELQFLDSACNAEGQYTYFVFTENNLEGTLPPELSLLSNSLKYLEVGSNENLYGVVPSEIALLTNLEKFYVNRNSHSGQIPTELGQLSNLFELELGNNPYTGSLPSELGNLHALSLLGVGACRKLSGTLPTELYRLTNMVKFYLQGLEGLASGSLLPEIGQMTKLERFFVHEISFNSSIPTEIGLLSHLSKLNLWKCHITGSLPSELFLLTNMWRIDIDENEITGTIPTEFGLFPNLTMAWMNGNSFTGTLPGSILESWGQLNYFKINNNNLEGPLPSQLGLLTSLDLLWVSHNEFSGSIPSEIGLLNNVTELFLHDTNLAGSIPETLLDMDGLEMLTISNTSLTGSIPHDLCGSIWDMSYTCNVYFGLFTVCYDVEKVNFTCSSNDLCGCDACGECNSTGS</sequence>
<keyword evidence="3 11" id="KW-0812">Transmembrane</keyword>
<dbReference type="AlphaFoldDB" id="A0A9N8HKJ2"/>
<dbReference type="Proteomes" id="UP001153069">
    <property type="component" value="Unassembled WGS sequence"/>
</dbReference>
<evidence type="ECO:0000313" key="12">
    <source>
        <dbReference type="EMBL" id="CAB9515755.1"/>
    </source>
</evidence>
<proteinExistence type="predicted"/>
<dbReference type="SUPFAM" id="SSF52058">
    <property type="entry name" value="L domain-like"/>
    <property type="match status" value="1"/>
</dbReference>
<dbReference type="GO" id="GO:0012505">
    <property type="term" value="C:endomembrane system"/>
    <property type="evidence" value="ECO:0007669"/>
    <property type="project" value="UniProtKB-SubCell"/>
</dbReference>